<sequence>MNLFGLLCLLVSTVLVNDYQLQTIPFNFPPNFIIHWKQNLLDFTRWICSRGKGPSCYLQ</sequence>
<protein>
    <submittedName>
        <fullName evidence="2">Uncharacterized protein</fullName>
    </submittedName>
</protein>
<feature type="signal peptide" evidence="1">
    <location>
        <begin position="1"/>
        <end position="18"/>
    </location>
</feature>
<evidence type="ECO:0000256" key="1">
    <source>
        <dbReference type="SAM" id="SignalP"/>
    </source>
</evidence>
<dbReference type="EMBL" id="CAEY01000388">
    <property type="status" value="NOT_ANNOTATED_CDS"/>
    <property type="molecule type" value="Genomic_DNA"/>
</dbReference>
<evidence type="ECO:0000313" key="3">
    <source>
        <dbReference type="Proteomes" id="UP000015104"/>
    </source>
</evidence>
<reference evidence="2" key="2">
    <citation type="submission" date="2015-06" db="UniProtKB">
        <authorList>
            <consortium name="EnsemblMetazoa"/>
        </authorList>
    </citation>
    <scope>IDENTIFICATION</scope>
</reference>
<dbReference type="EnsemblMetazoa" id="tetur18g03020.1">
    <property type="protein sequence ID" value="tetur18g03020.1"/>
    <property type="gene ID" value="tetur18g03020"/>
</dbReference>
<name>T1KRC2_TETUR</name>
<organism evidence="2 3">
    <name type="scientific">Tetranychus urticae</name>
    <name type="common">Two-spotted spider mite</name>
    <dbReference type="NCBI Taxonomy" id="32264"/>
    <lineage>
        <taxon>Eukaryota</taxon>
        <taxon>Metazoa</taxon>
        <taxon>Ecdysozoa</taxon>
        <taxon>Arthropoda</taxon>
        <taxon>Chelicerata</taxon>
        <taxon>Arachnida</taxon>
        <taxon>Acari</taxon>
        <taxon>Acariformes</taxon>
        <taxon>Trombidiformes</taxon>
        <taxon>Prostigmata</taxon>
        <taxon>Eleutherengona</taxon>
        <taxon>Raphignathae</taxon>
        <taxon>Tetranychoidea</taxon>
        <taxon>Tetranychidae</taxon>
        <taxon>Tetranychus</taxon>
    </lineage>
</organism>
<keyword evidence="3" id="KW-1185">Reference proteome</keyword>
<dbReference type="AlphaFoldDB" id="T1KRC2"/>
<keyword evidence="1" id="KW-0732">Signal</keyword>
<accession>T1KRC2</accession>
<dbReference type="HOGENOM" id="CLU_2963798_0_0_1"/>
<feature type="chain" id="PRO_5004581027" evidence="1">
    <location>
        <begin position="19"/>
        <end position="59"/>
    </location>
</feature>
<evidence type="ECO:0000313" key="2">
    <source>
        <dbReference type="EnsemblMetazoa" id="tetur18g03020.1"/>
    </source>
</evidence>
<dbReference type="Proteomes" id="UP000015104">
    <property type="component" value="Unassembled WGS sequence"/>
</dbReference>
<proteinExistence type="predicted"/>
<reference evidence="3" key="1">
    <citation type="submission" date="2011-08" db="EMBL/GenBank/DDBJ databases">
        <authorList>
            <person name="Rombauts S."/>
        </authorList>
    </citation>
    <scope>NUCLEOTIDE SEQUENCE</scope>
    <source>
        <strain evidence="3">London</strain>
    </source>
</reference>